<reference evidence="3" key="1">
    <citation type="submission" date="2013-01" db="EMBL/GenBank/DDBJ databases">
        <title>Draft Genome Sequence of a Mulberry Tree, Morus notabilis C.K. Schneid.</title>
        <authorList>
            <person name="He N."/>
            <person name="Zhao S."/>
        </authorList>
    </citation>
    <scope>NUCLEOTIDE SEQUENCE</scope>
</reference>
<sequence>MNVYPPHGLCRLGRSVLDDLADAADVNGTGDGAGVDDAEAVAAAAHPRGRGKSGSSTTSSDFSKLA</sequence>
<dbReference type="EMBL" id="KE344062">
    <property type="protein sequence ID" value="EXB52178.1"/>
    <property type="molecule type" value="Genomic_DNA"/>
</dbReference>
<keyword evidence="3" id="KW-1185">Reference proteome</keyword>
<protein>
    <submittedName>
        <fullName evidence="2">Uncharacterized protein</fullName>
    </submittedName>
</protein>
<evidence type="ECO:0000313" key="3">
    <source>
        <dbReference type="Proteomes" id="UP000030645"/>
    </source>
</evidence>
<evidence type="ECO:0000313" key="2">
    <source>
        <dbReference type="EMBL" id="EXB52178.1"/>
    </source>
</evidence>
<feature type="compositionally biased region" description="Low complexity" evidence="1">
    <location>
        <begin position="53"/>
        <end position="66"/>
    </location>
</feature>
<dbReference type="AlphaFoldDB" id="W9R262"/>
<proteinExistence type="predicted"/>
<dbReference type="Proteomes" id="UP000030645">
    <property type="component" value="Unassembled WGS sequence"/>
</dbReference>
<gene>
    <name evidence="2" type="ORF">L484_004279</name>
</gene>
<feature type="region of interest" description="Disordered" evidence="1">
    <location>
        <begin position="43"/>
        <end position="66"/>
    </location>
</feature>
<evidence type="ECO:0000256" key="1">
    <source>
        <dbReference type="SAM" id="MobiDB-lite"/>
    </source>
</evidence>
<organism evidence="2 3">
    <name type="scientific">Morus notabilis</name>
    <dbReference type="NCBI Taxonomy" id="981085"/>
    <lineage>
        <taxon>Eukaryota</taxon>
        <taxon>Viridiplantae</taxon>
        <taxon>Streptophyta</taxon>
        <taxon>Embryophyta</taxon>
        <taxon>Tracheophyta</taxon>
        <taxon>Spermatophyta</taxon>
        <taxon>Magnoliopsida</taxon>
        <taxon>eudicotyledons</taxon>
        <taxon>Gunneridae</taxon>
        <taxon>Pentapetalae</taxon>
        <taxon>rosids</taxon>
        <taxon>fabids</taxon>
        <taxon>Rosales</taxon>
        <taxon>Moraceae</taxon>
        <taxon>Moreae</taxon>
        <taxon>Morus</taxon>
    </lineage>
</organism>
<accession>W9R262</accession>
<name>W9R262_9ROSA</name>